<evidence type="ECO:0000313" key="2">
    <source>
        <dbReference type="Proteomes" id="UP001157017"/>
    </source>
</evidence>
<keyword evidence="2" id="KW-1185">Reference proteome</keyword>
<comment type="caution">
    <text evidence="1">The sequence shown here is derived from an EMBL/GenBank/DDBJ whole genome shotgun (WGS) entry which is preliminary data.</text>
</comment>
<sequence length="66" mass="7525">MRLTYLDLVPDVTAKKSCCKDRPRCKRCPVTLKRLADAGYAERESKREYAVDRSVPKKVLAAARAR</sequence>
<organism evidence="1 2">
    <name type="scientific">Angustibacter aerolatus</name>
    <dbReference type="NCBI Taxonomy" id="1162965"/>
    <lineage>
        <taxon>Bacteria</taxon>
        <taxon>Bacillati</taxon>
        <taxon>Actinomycetota</taxon>
        <taxon>Actinomycetes</taxon>
        <taxon>Kineosporiales</taxon>
        <taxon>Kineosporiaceae</taxon>
    </lineage>
</organism>
<evidence type="ECO:0000313" key="1">
    <source>
        <dbReference type="EMBL" id="GMA88949.1"/>
    </source>
</evidence>
<proteinExistence type="predicted"/>
<dbReference type="EMBL" id="BSUZ01000001">
    <property type="protein sequence ID" value="GMA88949.1"/>
    <property type="molecule type" value="Genomic_DNA"/>
</dbReference>
<protein>
    <submittedName>
        <fullName evidence="1">Uncharacterized protein</fullName>
    </submittedName>
</protein>
<name>A0ABQ6JM24_9ACTN</name>
<gene>
    <name evidence="1" type="ORF">GCM10025868_41990</name>
</gene>
<dbReference type="Proteomes" id="UP001157017">
    <property type="component" value="Unassembled WGS sequence"/>
</dbReference>
<reference evidence="2" key="1">
    <citation type="journal article" date="2019" name="Int. J. Syst. Evol. Microbiol.">
        <title>The Global Catalogue of Microorganisms (GCM) 10K type strain sequencing project: providing services to taxonomists for standard genome sequencing and annotation.</title>
        <authorList>
            <consortium name="The Broad Institute Genomics Platform"/>
            <consortium name="The Broad Institute Genome Sequencing Center for Infectious Disease"/>
            <person name="Wu L."/>
            <person name="Ma J."/>
        </authorList>
    </citation>
    <scope>NUCLEOTIDE SEQUENCE [LARGE SCALE GENOMIC DNA]</scope>
    <source>
        <strain evidence="2">NBRC 108730</strain>
    </source>
</reference>
<accession>A0ABQ6JM24</accession>